<name>A0A250K336_9BACT</name>
<evidence type="ECO:0000256" key="1">
    <source>
        <dbReference type="SAM" id="MobiDB-lite"/>
    </source>
</evidence>
<dbReference type="AlphaFoldDB" id="A0A250K336"/>
<evidence type="ECO:0000313" key="2">
    <source>
        <dbReference type="EMBL" id="ATB50504.1"/>
    </source>
</evidence>
<evidence type="ECO:0000313" key="3">
    <source>
        <dbReference type="Proteomes" id="UP000217343"/>
    </source>
</evidence>
<dbReference type="Proteomes" id="UP000217343">
    <property type="component" value="Chromosome"/>
</dbReference>
<dbReference type="EMBL" id="CP022203">
    <property type="protein sequence ID" value="ATB50504.1"/>
    <property type="molecule type" value="Genomic_DNA"/>
</dbReference>
<protein>
    <submittedName>
        <fullName evidence="2">Uncharacterized protein</fullName>
    </submittedName>
</protein>
<feature type="compositionally biased region" description="Polar residues" evidence="1">
    <location>
        <begin position="352"/>
        <end position="361"/>
    </location>
</feature>
<proteinExistence type="predicted"/>
<feature type="region of interest" description="Disordered" evidence="1">
    <location>
        <begin position="341"/>
        <end position="361"/>
    </location>
</feature>
<dbReference type="KEGG" id="mmas:MYMAC_006160"/>
<organism evidence="2 3">
    <name type="scientific">Corallococcus macrosporus DSM 14697</name>
    <dbReference type="NCBI Taxonomy" id="1189310"/>
    <lineage>
        <taxon>Bacteria</taxon>
        <taxon>Pseudomonadati</taxon>
        <taxon>Myxococcota</taxon>
        <taxon>Myxococcia</taxon>
        <taxon>Myxococcales</taxon>
        <taxon>Cystobacterineae</taxon>
        <taxon>Myxococcaceae</taxon>
        <taxon>Corallococcus</taxon>
    </lineage>
</organism>
<gene>
    <name evidence="2" type="ORF">MYMAC_006160</name>
</gene>
<feature type="region of interest" description="Disordered" evidence="1">
    <location>
        <begin position="1"/>
        <end position="60"/>
    </location>
</feature>
<accession>A0A250K336</accession>
<reference evidence="2 3" key="1">
    <citation type="submission" date="2017-06" db="EMBL/GenBank/DDBJ databases">
        <title>Sequencing and comparative analysis of myxobacterial genomes.</title>
        <authorList>
            <person name="Rupp O."/>
            <person name="Goesmann A."/>
            <person name="Sogaard-Andersen L."/>
        </authorList>
    </citation>
    <scope>NUCLEOTIDE SEQUENCE [LARGE SCALE GENOMIC DNA]</scope>
    <source>
        <strain evidence="2 3">DSM 14697</strain>
    </source>
</reference>
<sequence>MSRPLSLRAPRWHRDAQATRQSACASPRLRHLLEAPRPPIPSPDTVRTTRGARAFTRSGTRAPRRRRWRCVLGQAWKPSIPPPHTLALARSRMRRGQTPGNSATAVARFKRITTHPHCNNAHARTWENFSLRQPFVRRGNAATSWVVGRLRSERPPEGLSGNLDVFFTHPLALARPAHELREDSPHHALVNPRAPLWEGPLPLAMSEHLQHLRARPPVMLPRRVRVWMGVEEGEAHEVGLQQRPGRQLAPEGEEDVAKPLPQRVAVRHLVGDETGIGQVALGEGPYRPRDALLAAVVAVQRAHREPRGTGQLRGPHVVQTPLGQQLRRVTQPGFAQLRQRVHPPSPVHPCATTPSVTFVRR</sequence>
<keyword evidence="3" id="KW-1185">Reference proteome</keyword>